<evidence type="ECO:0000313" key="8">
    <source>
        <dbReference type="EMBL" id="KAJ1978683.1"/>
    </source>
</evidence>
<comment type="subcellular location">
    <subcellularLocation>
        <location evidence="1">Cell membrane</location>
        <topology evidence="1">Multi-pass membrane protein</topology>
    </subcellularLocation>
</comment>
<feature type="transmembrane region" description="Helical" evidence="6">
    <location>
        <begin position="79"/>
        <end position="97"/>
    </location>
</feature>
<dbReference type="Pfam" id="PF02656">
    <property type="entry name" value="DUF202"/>
    <property type="match status" value="1"/>
</dbReference>
<proteinExistence type="predicted"/>
<dbReference type="GO" id="GO:0005886">
    <property type="term" value="C:plasma membrane"/>
    <property type="evidence" value="ECO:0007669"/>
    <property type="project" value="UniProtKB-SubCell"/>
</dbReference>
<evidence type="ECO:0000256" key="1">
    <source>
        <dbReference type="ARBA" id="ARBA00004651"/>
    </source>
</evidence>
<name>A0A9W8B1A8_9FUNG</name>
<protein>
    <recommendedName>
        <fullName evidence="7">DUF202 domain-containing protein</fullName>
    </recommendedName>
</protein>
<feature type="transmembrane region" description="Helical" evidence="6">
    <location>
        <begin position="117"/>
        <end position="137"/>
    </location>
</feature>
<sequence>MGRFAFPQLTLEVENKGSTARDHLANERTFLAWLRTSSTTITVGVAVTQLFRLGRLIHPELVTEANEDRQKTEAMVGKILGGAFIVLSIVTLVLGVVRYFTTQRSLLNGWFTASRTMIVFTTFIPVALFVCLLALIIQSPTA</sequence>
<keyword evidence="3 6" id="KW-0812">Transmembrane</keyword>
<keyword evidence="5 6" id="KW-0472">Membrane</keyword>
<keyword evidence="2" id="KW-1003">Cell membrane</keyword>
<dbReference type="PANTHER" id="PTHR34187">
    <property type="entry name" value="FGR18P"/>
    <property type="match status" value="1"/>
</dbReference>
<comment type="caution">
    <text evidence="8">The sequence shown here is derived from an EMBL/GenBank/DDBJ whole genome shotgun (WGS) entry which is preliminary data.</text>
</comment>
<evidence type="ECO:0000256" key="3">
    <source>
        <dbReference type="ARBA" id="ARBA00022692"/>
    </source>
</evidence>
<dbReference type="AlphaFoldDB" id="A0A9W8B1A8"/>
<dbReference type="PANTHER" id="PTHR34187:SF2">
    <property type="entry name" value="DUF202 DOMAIN-CONTAINING PROTEIN"/>
    <property type="match status" value="1"/>
</dbReference>
<gene>
    <name evidence="8" type="ORF">H4R34_003113</name>
</gene>
<dbReference type="InterPro" id="IPR052053">
    <property type="entry name" value="IM_YidH-like"/>
</dbReference>
<dbReference type="InterPro" id="IPR003807">
    <property type="entry name" value="DUF202"/>
</dbReference>
<evidence type="ECO:0000256" key="6">
    <source>
        <dbReference type="SAM" id="Phobius"/>
    </source>
</evidence>
<keyword evidence="9" id="KW-1185">Reference proteome</keyword>
<evidence type="ECO:0000256" key="2">
    <source>
        <dbReference type="ARBA" id="ARBA00022475"/>
    </source>
</evidence>
<dbReference type="OrthoDB" id="199599at2759"/>
<reference evidence="8" key="1">
    <citation type="submission" date="2022-07" db="EMBL/GenBank/DDBJ databases">
        <title>Phylogenomic reconstructions and comparative analyses of Kickxellomycotina fungi.</title>
        <authorList>
            <person name="Reynolds N.K."/>
            <person name="Stajich J.E."/>
            <person name="Barry K."/>
            <person name="Grigoriev I.V."/>
            <person name="Crous P."/>
            <person name="Smith M.E."/>
        </authorList>
    </citation>
    <scope>NUCLEOTIDE SEQUENCE</scope>
    <source>
        <strain evidence="8">RSA 567</strain>
    </source>
</reference>
<accession>A0A9W8B1A8</accession>
<evidence type="ECO:0000256" key="4">
    <source>
        <dbReference type="ARBA" id="ARBA00022989"/>
    </source>
</evidence>
<evidence type="ECO:0000259" key="7">
    <source>
        <dbReference type="Pfam" id="PF02656"/>
    </source>
</evidence>
<evidence type="ECO:0000256" key="5">
    <source>
        <dbReference type="ARBA" id="ARBA00023136"/>
    </source>
</evidence>
<organism evidence="8 9">
    <name type="scientific">Dimargaris verticillata</name>
    <dbReference type="NCBI Taxonomy" id="2761393"/>
    <lineage>
        <taxon>Eukaryota</taxon>
        <taxon>Fungi</taxon>
        <taxon>Fungi incertae sedis</taxon>
        <taxon>Zoopagomycota</taxon>
        <taxon>Kickxellomycotina</taxon>
        <taxon>Dimargaritomycetes</taxon>
        <taxon>Dimargaritales</taxon>
        <taxon>Dimargaritaceae</taxon>
        <taxon>Dimargaris</taxon>
    </lineage>
</organism>
<dbReference type="Proteomes" id="UP001151582">
    <property type="component" value="Unassembled WGS sequence"/>
</dbReference>
<keyword evidence="4 6" id="KW-1133">Transmembrane helix</keyword>
<feature type="domain" description="DUF202" evidence="7">
    <location>
        <begin position="21"/>
        <end position="104"/>
    </location>
</feature>
<dbReference type="EMBL" id="JANBQB010000262">
    <property type="protein sequence ID" value="KAJ1978683.1"/>
    <property type="molecule type" value="Genomic_DNA"/>
</dbReference>
<evidence type="ECO:0000313" key="9">
    <source>
        <dbReference type="Proteomes" id="UP001151582"/>
    </source>
</evidence>